<dbReference type="EMBL" id="JH109152">
    <property type="protein sequence ID" value="EGW22130.1"/>
    <property type="molecule type" value="Genomic_DNA"/>
</dbReference>
<dbReference type="STRING" id="697282.Mettu_0931"/>
<organism evidence="1 2">
    <name type="scientific">Methylobacter tundripaludum (strain ATCC BAA-1195 / DSM 17260 / SV96)</name>
    <dbReference type="NCBI Taxonomy" id="697282"/>
    <lineage>
        <taxon>Bacteria</taxon>
        <taxon>Pseudomonadati</taxon>
        <taxon>Pseudomonadota</taxon>
        <taxon>Gammaproteobacteria</taxon>
        <taxon>Methylococcales</taxon>
        <taxon>Methylococcaceae</taxon>
        <taxon>Methylobacter</taxon>
    </lineage>
</organism>
<evidence type="ECO:0000313" key="1">
    <source>
        <dbReference type="EMBL" id="EGW22130.1"/>
    </source>
</evidence>
<gene>
    <name evidence="1" type="ORF">Mettu_0931</name>
</gene>
<reference evidence="1 2" key="1">
    <citation type="submission" date="2011-06" db="EMBL/GenBank/DDBJ databases">
        <title>Genomic sequence of Methylobacter tundripaludum SV96.</title>
        <authorList>
            <consortium name="US DOE Joint Genome Institute"/>
            <person name="Lucas S."/>
            <person name="Han J."/>
            <person name="Lapidus A."/>
            <person name="Cheng J.-F."/>
            <person name="Goodwin L."/>
            <person name="Pitluck S."/>
            <person name="Held B."/>
            <person name="Detter J.C."/>
            <person name="Han C."/>
            <person name="Tapia R."/>
            <person name="Land M."/>
            <person name="Hauser L."/>
            <person name="Kyrpides N."/>
            <person name="Ivanova N."/>
            <person name="Ovchinnikova G."/>
            <person name="Pagani I."/>
            <person name="Klotz M.G."/>
            <person name="Dispirito A.A."/>
            <person name="Murrell J.C."/>
            <person name="Dunfield P."/>
            <person name="Kalyuzhnaya M.G."/>
            <person name="Svenning M."/>
            <person name="Trotsenko Y.A."/>
            <person name="Stein L.Y."/>
            <person name="Woyke T."/>
        </authorList>
    </citation>
    <scope>NUCLEOTIDE SEQUENCE [LARGE SCALE GENOMIC DNA]</scope>
    <source>
        <strain evidence="2">ATCC BAA-1195 / DSM 17260 / SV96</strain>
    </source>
</reference>
<dbReference type="Proteomes" id="UP000004664">
    <property type="component" value="Unassembled WGS sequence"/>
</dbReference>
<name>G3IRB9_METTV</name>
<dbReference type="HOGENOM" id="CLU_3185759_0_0_6"/>
<keyword evidence="2" id="KW-1185">Reference proteome</keyword>
<dbReference type="AlphaFoldDB" id="G3IRB9"/>
<accession>G3IRB9</accession>
<dbReference type="RefSeq" id="WP_006890105.1">
    <property type="nucleotide sequence ID" value="NZ_JH109152.1"/>
</dbReference>
<protein>
    <submittedName>
        <fullName evidence="1">Uncharacterized protein</fullName>
    </submittedName>
</protein>
<evidence type="ECO:0000313" key="2">
    <source>
        <dbReference type="Proteomes" id="UP000004664"/>
    </source>
</evidence>
<proteinExistence type="predicted"/>
<sequence>MDKQSLNAWWDYSAAVMARDAAQFDLDQKYDEYFAQRILYLCHTGK</sequence>